<dbReference type="Proteomes" id="UP000094068">
    <property type="component" value="Unassembled WGS sequence"/>
</dbReference>
<sequence length="249" mass="28511">MIKKQKKLISILIVGLVWVFVGCSKPSIHEKLSKDDQTLSYISEREKNFNNADYLDLKTEDEALEIVKDKYKLSIPKSYEQFKEVLTRTFDSEGVEAGESKYSVFSKDGELEFRTIYPFYEKEKLRFITRVSLIYEFLGQTKQVRLKRQEVNVVSAIGNDPFLQKKLYPLTQDIAGIMKLPEGLTKDGIAGYEKQIKELQDPIRNDSVAIVTNTVGINENEELAKSISAIYNNLGEFKEVNAEISDNTK</sequence>
<protein>
    <submittedName>
        <fullName evidence="1">Uncharacterized protein</fullName>
    </submittedName>
</protein>
<dbReference type="RefSeq" id="WP_069647392.1">
    <property type="nucleotide sequence ID" value="NZ_MIJZ01000016.1"/>
</dbReference>
<name>A0A1E5GAI4_9ENTE</name>
<dbReference type="EMBL" id="MIJZ01000016">
    <property type="protein sequence ID" value="OEG09714.1"/>
    <property type="molecule type" value="Genomic_DNA"/>
</dbReference>
<comment type="caution">
    <text evidence="1">The sequence shown here is derived from an EMBL/GenBank/DDBJ whole genome shotgun (WGS) entry which is preliminary data.</text>
</comment>
<gene>
    <name evidence="1" type="ORF">BCR21_15355</name>
</gene>
<dbReference type="STRING" id="903984.BCR21_15355"/>
<dbReference type="OrthoDB" id="2183039at2"/>
<organism evidence="1 2">
    <name type="scientific">Enterococcus ureasiticus</name>
    <dbReference type="NCBI Taxonomy" id="903984"/>
    <lineage>
        <taxon>Bacteria</taxon>
        <taxon>Bacillati</taxon>
        <taxon>Bacillota</taxon>
        <taxon>Bacilli</taxon>
        <taxon>Lactobacillales</taxon>
        <taxon>Enterococcaceae</taxon>
        <taxon>Enterococcus</taxon>
    </lineage>
</organism>
<keyword evidence="2" id="KW-1185">Reference proteome</keyword>
<proteinExistence type="predicted"/>
<dbReference type="AlphaFoldDB" id="A0A1E5GAI4"/>
<dbReference type="PROSITE" id="PS51257">
    <property type="entry name" value="PROKAR_LIPOPROTEIN"/>
    <property type="match status" value="1"/>
</dbReference>
<evidence type="ECO:0000313" key="2">
    <source>
        <dbReference type="Proteomes" id="UP000094068"/>
    </source>
</evidence>
<accession>A0A1E5GAI4</accession>
<reference evidence="2" key="1">
    <citation type="submission" date="2016-09" db="EMBL/GenBank/DDBJ databases">
        <authorList>
            <person name="Gulvik C.A."/>
        </authorList>
    </citation>
    <scope>NUCLEOTIDE SEQUENCE [LARGE SCALE GENOMIC DNA]</scope>
    <source>
        <strain evidence="2">DSM 23328</strain>
    </source>
</reference>
<evidence type="ECO:0000313" key="1">
    <source>
        <dbReference type="EMBL" id="OEG09714.1"/>
    </source>
</evidence>